<dbReference type="Gene3D" id="3.30.559.10">
    <property type="entry name" value="Chloramphenicol acetyltransferase-like domain"/>
    <property type="match status" value="1"/>
</dbReference>
<evidence type="ECO:0000256" key="3">
    <source>
        <dbReference type="ARBA" id="ARBA00022679"/>
    </source>
</evidence>
<dbReference type="GO" id="GO:0005737">
    <property type="term" value="C:cytoplasm"/>
    <property type="evidence" value="ECO:0007669"/>
    <property type="project" value="TreeGrafter"/>
</dbReference>
<feature type="compositionally biased region" description="Low complexity" evidence="7">
    <location>
        <begin position="205"/>
        <end position="230"/>
    </location>
</feature>
<dbReference type="AlphaFoldDB" id="D1BUA4"/>
<evidence type="ECO:0000259" key="8">
    <source>
        <dbReference type="PROSITE" id="PS50968"/>
    </source>
</evidence>
<dbReference type="EC" id="2.3.1.-" evidence="6"/>
<feature type="region of interest" description="Disordered" evidence="7">
    <location>
        <begin position="203"/>
        <end position="237"/>
    </location>
</feature>
<evidence type="ECO:0000256" key="5">
    <source>
        <dbReference type="ARBA" id="ARBA00023315"/>
    </source>
</evidence>
<dbReference type="CDD" id="cd06849">
    <property type="entry name" value="lipoyl_domain"/>
    <property type="match status" value="1"/>
</dbReference>
<evidence type="ECO:0000313" key="10">
    <source>
        <dbReference type="EMBL" id="ACZ31117.1"/>
    </source>
</evidence>
<dbReference type="InterPro" id="IPR050743">
    <property type="entry name" value="2-oxoacid_DH_E2_comp"/>
</dbReference>
<dbReference type="Pfam" id="PF02817">
    <property type="entry name" value="E3_binding"/>
    <property type="match status" value="1"/>
</dbReference>
<dbReference type="STRING" id="446471.Xcel_2099"/>
<dbReference type="InterPro" id="IPR001078">
    <property type="entry name" value="2-oxoacid_DH_actylTfrase"/>
</dbReference>
<feature type="region of interest" description="Disordered" evidence="7">
    <location>
        <begin position="468"/>
        <end position="537"/>
    </location>
</feature>
<dbReference type="Proteomes" id="UP000002255">
    <property type="component" value="Chromosome"/>
</dbReference>
<dbReference type="InterPro" id="IPR004167">
    <property type="entry name" value="PSBD"/>
</dbReference>
<gene>
    <name evidence="10" type="ordered locus">Xcel_2099</name>
</gene>
<feature type="compositionally biased region" description="Low complexity" evidence="7">
    <location>
        <begin position="98"/>
        <end position="107"/>
    </location>
</feature>
<dbReference type="PROSITE" id="PS50968">
    <property type="entry name" value="BIOTINYL_LIPOYL"/>
    <property type="match status" value="1"/>
</dbReference>
<dbReference type="Pfam" id="PF00364">
    <property type="entry name" value="Biotin_lipoyl"/>
    <property type="match status" value="1"/>
</dbReference>
<keyword evidence="5 6" id="KW-0012">Acyltransferase</keyword>
<evidence type="ECO:0000256" key="1">
    <source>
        <dbReference type="ARBA" id="ARBA00001938"/>
    </source>
</evidence>
<dbReference type="SUPFAM" id="SSF52777">
    <property type="entry name" value="CoA-dependent acyltransferases"/>
    <property type="match status" value="1"/>
</dbReference>
<dbReference type="Gene3D" id="2.40.50.100">
    <property type="match status" value="1"/>
</dbReference>
<feature type="region of interest" description="Disordered" evidence="7">
    <location>
        <begin position="98"/>
        <end position="133"/>
    </location>
</feature>
<evidence type="ECO:0000256" key="4">
    <source>
        <dbReference type="ARBA" id="ARBA00022823"/>
    </source>
</evidence>
<dbReference type="KEGG" id="xce:Xcel_2099"/>
<dbReference type="InterPro" id="IPR023213">
    <property type="entry name" value="CAT-like_dom_sf"/>
</dbReference>
<evidence type="ECO:0000256" key="6">
    <source>
        <dbReference type="RuleBase" id="RU003423"/>
    </source>
</evidence>
<sequence>MTAREFLLPDLGEGLTESDLVTWHVAVGDTVTLNQVIAEVETAKALVDLPSPVAGVVTALHAQEGQTVGVGAPLVTFEVSDDGDAGGSAFSGGFPAPATVSAPSSSAQQGEPAGPTLVGYGAAPERGGHPTRRPRRYAVPATMQGAAAASSLLPAEVTPLSAVSPADRARSTPGVRAFARRLGVDLAGVPGTGPDGRVTRQDVEAASAAGSAGSAGSAGAAPGASAASAGETRTPVRGVRKHTAAAMVASAFTAPQASVLLTVDATASMELLDRLRGHRLARGERVTVLALVARAVCALLGAHPTLNSRWVDLPDGSAEIAQPAHVNLGIAVATERGLVVPNLPAAETLGLAELAAALTALTRTAREGRTAPERLAGGTFTITNVGVFGVDAGTPILNPGESGILGLGQVRRLPWEHDGQVALRDVVTLSLTFDHRVVDGEQAARFLADLGAVLSDPALTLLVRSQDPAPSVVEPVETTQPDTPVVEPVETTPQRNVASTGSTTGATRQRNVVSTGSTTETGSTTGATATAKGRGAS</sequence>
<dbReference type="eggNOG" id="COG0508">
    <property type="taxonomic scope" value="Bacteria"/>
</dbReference>
<evidence type="ECO:0000256" key="2">
    <source>
        <dbReference type="ARBA" id="ARBA00007317"/>
    </source>
</evidence>
<keyword evidence="3 6" id="KW-0808">Transferase</keyword>
<dbReference type="GO" id="GO:0031405">
    <property type="term" value="F:lipoic acid binding"/>
    <property type="evidence" value="ECO:0007669"/>
    <property type="project" value="TreeGrafter"/>
</dbReference>
<dbReference type="Gene3D" id="4.10.320.10">
    <property type="entry name" value="E3-binding domain"/>
    <property type="match status" value="1"/>
</dbReference>
<dbReference type="Pfam" id="PF00198">
    <property type="entry name" value="2-oxoacid_dh"/>
    <property type="match status" value="1"/>
</dbReference>
<dbReference type="PROSITE" id="PS51826">
    <property type="entry name" value="PSBD"/>
    <property type="match status" value="1"/>
</dbReference>
<comment type="similarity">
    <text evidence="2 6">Belongs to the 2-oxoacid dehydrogenase family.</text>
</comment>
<organism evidence="10 11">
    <name type="scientific">Xylanimonas cellulosilytica (strain DSM 15894 / JCM 12276 / CECT 5975 / KCTC 9989 / LMG 20990 / NBRC 107835 / XIL07)</name>
    <dbReference type="NCBI Taxonomy" id="446471"/>
    <lineage>
        <taxon>Bacteria</taxon>
        <taxon>Bacillati</taxon>
        <taxon>Actinomycetota</taxon>
        <taxon>Actinomycetes</taxon>
        <taxon>Micrococcales</taxon>
        <taxon>Promicromonosporaceae</taxon>
        <taxon>Xylanimonas</taxon>
    </lineage>
</organism>
<evidence type="ECO:0000313" key="11">
    <source>
        <dbReference type="Proteomes" id="UP000002255"/>
    </source>
</evidence>
<feature type="domain" description="Lipoyl-binding" evidence="8">
    <location>
        <begin position="3"/>
        <end position="78"/>
    </location>
</feature>
<feature type="domain" description="Peripheral subunit-binding (PSBD)" evidence="9">
    <location>
        <begin position="170"/>
        <end position="207"/>
    </location>
</feature>
<dbReference type="SUPFAM" id="SSF47005">
    <property type="entry name" value="Peripheral subunit-binding domain of 2-oxo acid dehydrogenase complex"/>
    <property type="match status" value="1"/>
</dbReference>
<accession>D1BUA4</accession>
<dbReference type="SUPFAM" id="SSF51230">
    <property type="entry name" value="Single hybrid motif"/>
    <property type="match status" value="1"/>
</dbReference>
<dbReference type="InterPro" id="IPR011053">
    <property type="entry name" value="Single_hybrid_motif"/>
</dbReference>
<feature type="compositionally biased region" description="Low complexity" evidence="7">
    <location>
        <begin position="514"/>
        <end position="537"/>
    </location>
</feature>
<dbReference type="InterPro" id="IPR000089">
    <property type="entry name" value="Biotin_lipoyl"/>
</dbReference>
<feature type="compositionally biased region" description="Polar residues" evidence="7">
    <location>
        <begin position="491"/>
        <end position="513"/>
    </location>
</feature>
<reference evidence="11" key="1">
    <citation type="submission" date="2009-11" db="EMBL/GenBank/DDBJ databases">
        <title>The complete chromosome of Xylanimonas cellulosilytica DSM 15894.</title>
        <authorList>
            <consortium name="US DOE Joint Genome Institute (JGI-PGF)"/>
            <person name="Lucas S."/>
            <person name="Copeland A."/>
            <person name="Lapidus A."/>
            <person name="Glavina del Rio T."/>
            <person name="Dalin E."/>
            <person name="Tice H."/>
            <person name="Bruce D."/>
            <person name="Goodwin L."/>
            <person name="Pitluck S."/>
            <person name="Kyrpides N."/>
            <person name="Mavromatis K."/>
            <person name="Ivanova N."/>
            <person name="Mikhailova N."/>
            <person name="Foster B."/>
            <person name="Clum A."/>
            <person name="Brettin T."/>
            <person name="Detter J.C."/>
            <person name="Han C."/>
            <person name="Larimer F."/>
            <person name="Land M."/>
            <person name="Hauser L."/>
            <person name="Markowitz V."/>
            <person name="Cheng J.F."/>
            <person name="Hugenholtz P."/>
            <person name="Woyke T."/>
            <person name="Wu D."/>
            <person name="Gehrich-Schroeter G."/>
            <person name="Schneider S."/>
            <person name="Pukall S.R."/>
            <person name="Klenk H.P."/>
            <person name="Eisen J.A."/>
        </authorList>
    </citation>
    <scope>NUCLEOTIDE SEQUENCE [LARGE SCALE GENOMIC DNA]</scope>
    <source>
        <strain evidence="11">DSM 15894 / CECT 5975 / LMG 20990 / XIL07</strain>
    </source>
</reference>
<evidence type="ECO:0000259" key="9">
    <source>
        <dbReference type="PROSITE" id="PS51826"/>
    </source>
</evidence>
<protein>
    <recommendedName>
        <fullName evidence="6">Dihydrolipoamide acetyltransferase component of pyruvate dehydrogenase complex</fullName>
        <ecNumber evidence="6">2.3.1.-</ecNumber>
    </recommendedName>
</protein>
<keyword evidence="4 6" id="KW-0450">Lipoyl</keyword>
<name>D1BUA4_XYLCX</name>
<comment type="cofactor">
    <cofactor evidence="1 6">
        <name>(R)-lipoate</name>
        <dbReference type="ChEBI" id="CHEBI:83088"/>
    </cofactor>
</comment>
<keyword evidence="11" id="KW-1185">Reference proteome</keyword>
<dbReference type="EMBL" id="CP001821">
    <property type="protein sequence ID" value="ACZ31117.1"/>
    <property type="molecule type" value="Genomic_DNA"/>
</dbReference>
<dbReference type="InterPro" id="IPR036625">
    <property type="entry name" value="E3-bd_dom_sf"/>
</dbReference>
<dbReference type="GO" id="GO:0016407">
    <property type="term" value="F:acetyltransferase activity"/>
    <property type="evidence" value="ECO:0007669"/>
    <property type="project" value="TreeGrafter"/>
</dbReference>
<dbReference type="PANTHER" id="PTHR43178:SF5">
    <property type="entry name" value="LIPOAMIDE ACYLTRANSFERASE COMPONENT OF BRANCHED-CHAIN ALPHA-KETO ACID DEHYDROGENASE COMPLEX, MITOCHONDRIAL"/>
    <property type="match status" value="1"/>
</dbReference>
<dbReference type="PANTHER" id="PTHR43178">
    <property type="entry name" value="DIHYDROLIPOAMIDE ACETYLTRANSFERASE COMPONENT OF PYRUVATE DEHYDROGENASE COMPLEX"/>
    <property type="match status" value="1"/>
</dbReference>
<evidence type="ECO:0000256" key="7">
    <source>
        <dbReference type="SAM" id="MobiDB-lite"/>
    </source>
</evidence>
<dbReference type="RefSeq" id="WP_012878859.1">
    <property type="nucleotide sequence ID" value="NC_013530.1"/>
</dbReference>
<dbReference type="HOGENOM" id="CLU_016733_10_0_11"/>
<reference evidence="10 11" key="2">
    <citation type="journal article" date="2010" name="Stand. Genomic Sci.">
        <title>Complete genome sequence of Xylanimonas cellulosilytica type strain (XIL07).</title>
        <authorList>
            <person name="Foster B."/>
            <person name="Pukall R."/>
            <person name="Abt B."/>
            <person name="Nolan M."/>
            <person name="Glavina Del Rio T."/>
            <person name="Chen F."/>
            <person name="Lucas S."/>
            <person name="Tice H."/>
            <person name="Pitluck S."/>
            <person name="Cheng J.-F."/>
            <person name="Chertkov O."/>
            <person name="Brettin T."/>
            <person name="Han C."/>
            <person name="Detter J.C."/>
            <person name="Bruce D."/>
            <person name="Goodwin L."/>
            <person name="Ivanova N."/>
            <person name="Mavromatis K."/>
            <person name="Pati A."/>
            <person name="Mikhailova N."/>
            <person name="Chen A."/>
            <person name="Palaniappan K."/>
            <person name="Land M."/>
            <person name="Hauser L."/>
            <person name="Chang Y.-J."/>
            <person name="Jeffries C.D."/>
            <person name="Chain P."/>
            <person name="Rohde M."/>
            <person name="Goeker M."/>
            <person name="Bristow J."/>
            <person name="Eisen J.A."/>
            <person name="Markowitz V."/>
            <person name="Hugenholtz P."/>
            <person name="Kyrpides N.C."/>
            <person name="Klenk H.-P."/>
            <person name="Lapidus A."/>
        </authorList>
    </citation>
    <scope>NUCLEOTIDE SEQUENCE [LARGE SCALE GENOMIC DNA]</scope>
    <source>
        <strain evidence="11">DSM 15894 / CECT 5975 / LMG 20990 / XIL07</strain>
    </source>
</reference>
<proteinExistence type="inferred from homology"/>